<dbReference type="Pfam" id="PF05191">
    <property type="entry name" value="ADK_lid"/>
    <property type="match status" value="1"/>
</dbReference>
<dbReference type="GO" id="GO:0005524">
    <property type="term" value="F:ATP binding"/>
    <property type="evidence" value="ECO:0007669"/>
    <property type="project" value="InterPro"/>
</dbReference>
<dbReference type="CDD" id="cd01428">
    <property type="entry name" value="ADK"/>
    <property type="match status" value="1"/>
</dbReference>
<evidence type="ECO:0000256" key="4">
    <source>
        <dbReference type="RuleBase" id="RU003330"/>
    </source>
</evidence>
<evidence type="ECO:0000313" key="7">
    <source>
        <dbReference type="Proteomes" id="UP000008383"/>
    </source>
</evidence>
<dbReference type="AlphaFoldDB" id="D4D1X7"/>
<reference evidence="7" key="1">
    <citation type="journal article" date="2011" name="Genome Biol.">
        <title>Comparative and functional genomics provide insights into the pathogenicity of dermatophytic fungi.</title>
        <authorList>
            <person name="Burmester A."/>
            <person name="Shelest E."/>
            <person name="Gloeckner G."/>
            <person name="Heddergott C."/>
            <person name="Schindler S."/>
            <person name="Staib P."/>
            <person name="Heidel A."/>
            <person name="Felder M."/>
            <person name="Petzold A."/>
            <person name="Szafranski K."/>
            <person name="Feuermann M."/>
            <person name="Pedruzzi I."/>
            <person name="Priebe S."/>
            <person name="Groth M."/>
            <person name="Winkler R."/>
            <person name="Li W."/>
            <person name="Kniemeyer O."/>
            <person name="Schroeckh V."/>
            <person name="Hertweck C."/>
            <person name="Hube B."/>
            <person name="White T.C."/>
            <person name="Platzer M."/>
            <person name="Guthke R."/>
            <person name="Heitman J."/>
            <person name="Woestemeyer J."/>
            <person name="Zipfel P.F."/>
            <person name="Monod M."/>
            <person name="Brakhage A.A."/>
        </authorList>
    </citation>
    <scope>NUCLEOTIDE SEQUENCE [LARGE SCALE GENOMIC DNA]</scope>
    <source>
        <strain evidence="7">HKI 0517</strain>
    </source>
</reference>
<dbReference type="SUPFAM" id="SSF52540">
    <property type="entry name" value="P-loop containing nucleoside triphosphate hydrolases"/>
    <property type="match status" value="1"/>
</dbReference>
<evidence type="ECO:0000256" key="2">
    <source>
        <dbReference type="ARBA" id="ARBA00022741"/>
    </source>
</evidence>
<keyword evidence="3 4" id="KW-0418">Kinase</keyword>
<name>D4D1X7_TRIVH</name>
<organism evidence="6 7">
    <name type="scientific">Trichophyton verrucosum (strain HKI 0517)</name>
    <dbReference type="NCBI Taxonomy" id="663202"/>
    <lineage>
        <taxon>Eukaryota</taxon>
        <taxon>Fungi</taxon>
        <taxon>Dikarya</taxon>
        <taxon>Ascomycota</taxon>
        <taxon>Pezizomycotina</taxon>
        <taxon>Eurotiomycetes</taxon>
        <taxon>Eurotiomycetidae</taxon>
        <taxon>Onygenales</taxon>
        <taxon>Arthrodermataceae</taxon>
        <taxon>Trichophyton</taxon>
    </lineage>
</organism>
<comment type="caution">
    <text evidence="6">The sequence shown here is derived from an EMBL/GenBank/DDBJ whole genome shotgun (WGS) entry which is preliminary data.</text>
</comment>
<protein>
    <recommendedName>
        <fullName evidence="5">Adenylate kinase active site lid domain-containing protein</fullName>
    </recommendedName>
</protein>
<evidence type="ECO:0000259" key="5">
    <source>
        <dbReference type="Pfam" id="PF05191"/>
    </source>
</evidence>
<dbReference type="InterPro" id="IPR000850">
    <property type="entry name" value="Adenylat/UMP-CMP_kin"/>
</dbReference>
<dbReference type="HOGENOM" id="CLU_032354_1_0_1"/>
<evidence type="ECO:0000256" key="3">
    <source>
        <dbReference type="ARBA" id="ARBA00022777"/>
    </source>
</evidence>
<sequence>MAPANNGESIDALKDLINSLESRIVGLEKALLNGGHSDSNSAAESMRMILMGPPGAGAQDQGEILRVPLGMSIFANRLVYTLVSSIVALTTMYKSTGDMLRSQVSRQTELGKAAKKIMDQGGLVSDEIMVGMIKNELESNKECKKGFILDGFPRTVAQAERLDDMLRERKQALQHAVELQIDDSLLVSRITGRLIHPGSGRSYHKIFNPPKKEMTDDITGEPLVQRSDDNAEALKKRLATYHAQTAPVVGYYKKTGIWSGIDASQEPGQVWKSILGVFEQKQSPILSKIGLSK</sequence>
<dbReference type="GeneID" id="9580220"/>
<dbReference type="InterPro" id="IPR006259">
    <property type="entry name" value="Adenyl_kin_sub"/>
</dbReference>
<accession>D4D1X7</accession>
<dbReference type="Proteomes" id="UP000008383">
    <property type="component" value="Unassembled WGS sequence"/>
</dbReference>
<dbReference type="PANTHER" id="PTHR23359">
    <property type="entry name" value="NUCLEOTIDE KINASE"/>
    <property type="match status" value="1"/>
</dbReference>
<comment type="similarity">
    <text evidence="4">Belongs to the adenylate kinase family.</text>
</comment>
<dbReference type="Gene3D" id="3.40.50.300">
    <property type="entry name" value="P-loop containing nucleotide triphosphate hydrolases"/>
    <property type="match status" value="1"/>
</dbReference>
<feature type="domain" description="Adenylate kinase active site lid" evidence="5">
    <location>
        <begin position="193"/>
        <end position="228"/>
    </location>
</feature>
<dbReference type="EMBL" id="ACYE01000061">
    <property type="protein sequence ID" value="EFE44119.1"/>
    <property type="molecule type" value="Genomic_DNA"/>
</dbReference>
<keyword evidence="2" id="KW-0547">Nucleotide-binding</keyword>
<evidence type="ECO:0000256" key="1">
    <source>
        <dbReference type="ARBA" id="ARBA00022679"/>
    </source>
</evidence>
<dbReference type="Pfam" id="PF00406">
    <property type="entry name" value="ADK"/>
    <property type="match status" value="1"/>
</dbReference>
<dbReference type="RefSeq" id="XP_003024730.1">
    <property type="nucleotide sequence ID" value="XM_003024684.1"/>
</dbReference>
<proteinExistence type="inferred from homology"/>
<evidence type="ECO:0000313" key="6">
    <source>
        <dbReference type="EMBL" id="EFE44119.1"/>
    </source>
</evidence>
<gene>
    <name evidence="6" type="ORF">TRV_01079</name>
</gene>
<dbReference type="InterPro" id="IPR033690">
    <property type="entry name" value="Adenylat_kinase_CS"/>
</dbReference>
<dbReference type="InterPro" id="IPR007862">
    <property type="entry name" value="Adenylate_kinase_lid-dom"/>
</dbReference>
<dbReference type="FunFam" id="3.40.50.300:FF:000106">
    <property type="entry name" value="Adenylate kinase mitochondrial"/>
    <property type="match status" value="1"/>
</dbReference>
<keyword evidence="7" id="KW-1185">Reference proteome</keyword>
<dbReference type="KEGG" id="tve:TRV_01079"/>
<dbReference type="NCBIfam" id="TIGR01351">
    <property type="entry name" value="adk"/>
    <property type="match status" value="1"/>
</dbReference>
<dbReference type="OrthoDB" id="439792at2759"/>
<dbReference type="HAMAP" id="MF_00235">
    <property type="entry name" value="Adenylate_kinase_Adk"/>
    <property type="match status" value="1"/>
</dbReference>
<dbReference type="PROSITE" id="PS00113">
    <property type="entry name" value="ADENYLATE_KINASE"/>
    <property type="match status" value="1"/>
</dbReference>
<dbReference type="InterPro" id="IPR027417">
    <property type="entry name" value="P-loop_NTPase"/>
</dbReference>
<dbReference type="GO" id="GO:0004017">
    <property type="term" value="F:AMP kinase activity"/>
    <property type="evidence" value="ECO:0007669"/>
    <property type="project" value="InterPro"/>
</dbReference>
<dbReference type="PRINTS" id="PR00094">
    <property type="entry name" value="ADENYLTKNASE"/>
</dbReference>
<keyword evidence="1 4" id="KW-0808">Transferase</keyword>